<dbReference type="RefSeq" id="WP_200233354.1">
    <property type="nucleotide sequence ID" value="NZ_NRRV01000002.1"/>
</dbReference>
<evidence type="ECO:0000313" key="2">
    <source>
        <dbReference type="Proteomes" id="UP000748752"/>
    </source>
</evidence>
<dbReference type="Proteomes" id="UP000748752">
    <property type="component" value="Unassembled WGS sequence"/>
</dbReference>
<proteinExistence type="predicted"/>
<protein>
    <recommendedName>
        <fullName evidence="3">ATP-binding protein</fullName>
    </recommendedName>
</protein>
<evidence type="ECO:0000313" key="1">
    <source>
        <dbReference type="EMBL" id="MBK1629426.1"/>
    </source>
</evidence>
<dbReference type="NCBIfam" id="NF047742">
    <property type="entry name" value="antiphage_MADS8"/>
    <property type="match status" value="1"/>
</dbReference>
<accession>A0ABS1CD84</accession>
<gene>
    <name evidence="1" type="ORF">CKO31_01475</name>
</gene>
<dbReference type="EMBL" id="NRRV01000002">
    <property type="protein sequence ID" value="MBK1629426.1"/>
    <property type="molecule type" value="Genomic_DNA"/>
</dbReference>
<sequence>MMRGLRPLEPYELALAVEETVAPLLAETVRGRGAGHCMRVSDLDRDLMLRLCTRLREEVSEANIVILSDGRDPSIPPALGVSATKLVELRNPEADGRLRPPLLAFVPSELRTAAEDSFGTATFEELTLGEVLPRLRTSLLEELPTALRGALTQGLGRLRDGDEPWPFADDASVVRWLLTAKANGADPESYGGALYEIGLVPDFELFADPATAPGRLTRNRDCMRRLTWSEGSERARVSALGLAERAFRNQLGEYLADAGLLDPRGWTRQIVLDRNLWPLAFHRWAFEDGGTEPEAICIQEVTTDLPVVPEDETDPKLSQLIGQQILPLGGTGKPGGLRKFSVGFAVDPAPSRVQGLARFAAQVISRDHGPVGLVRTKQAWKTGTLSARIGFTRLTKVDWEEGWHFVRVLAQTEDGELVPLADIDGNPLPWAADSELGVPHPNESELFYVLPESEVDVEPPQRATPKAVSVTHAQRLLQFTAISEGRHPHAIQPTEVQWAERRTASRVGHGSETIEAHFGRDGRVQVPVSRVLKQVEQKILAAPDGPVSWRLAVVLGEAGDSTGEVSRWPSGPECSAFLQARAAYFAALRADTRELITQGADLSALRTEVFRYASAYVELLQTLARGAGAHEPATRSRALSDLRRVLTVDAVTLAITDHRDRQRNAVLMAPTHPLRALWLVVWAELGRRWLDAGIRAPNEFLTSTREALLEQLGPVAFPPMLPNAVGSVLTAVENLSPFWSLYARSCGSRCCRQRRFVPSRKPTRLI</sequence>
<name>A0ABS1CD84_9GAMM</name>
<reference evidence="1 2" key="1">
    <citation type="journal article" date="2020" name="Microorganisms">
        <title>Osmotic Adaptation and Compatible Solute Biosynthesis of Phototrophic Bacteria as Revealed from Genome Analyses.</title>
        <authorList>
            <person name="Imhoff J.F."/>
            <person name="Rahn T."/>
            <person name="Kunzel S."/>
            <person name="Keller A."/>
            <person name="Neulinger S.C."/>
        </authorList>
    </citation>
    <scope>NUCLEOTIDE SEQUENCE [LARGE SCALE GENOMIC DNA]</scope>
    <source>
        <strain evidence="1 2">DSM 6210</strain>
    </source>
</reference>
<comment type="caution">
    <text evidence="1">The sequence shown here is derived from an EMBL/GenBank/DDBJ whole genome shotgun (WGS) entry which is preliminary data.</text>
</comment>
<evidence type="ECO:0008006" key="3">
    <source>
        <dbReference type="Google" id="ProtNLM"/>
    </source>
</evidence>
<organism evidence="1 2">
    <name type="scientific">Thiohalocapsa halophila</name>
    <dbReference type="NCBI Taxonomy" id="69359"/>
    <lineage>
        <taxon>Bacteria</taxon>
        <taxon>Pseudomonadati</taxon>
        <taxon>Pseudomonadota</taxon>
        <taxon>Gammaproteobacteria</taxon>
        <taxon>Chromatiales</taxon>
        <taxon>Chromatiaceae</taxon>
        <taxon>Thiohalocapsa</taxon>
    </lineage>
</organism>
<keyword evidence="2" id="KW-1185">Reference proteome</keyword>